<dbReference type="RefSeq" id="WP_052554954.1">
    <property type="nucleotide sequence ID" value="NZ_JMCC02000088.1"/>
</dbReference>
<evidence type="ECO:0000313" key="2">
    <source>
        <dbReference type="Proteomes" id="UP000031599"/>
    </source>
</evidence>
<name>A0A0C1Z855_9BACT</name>
<dbReference type="InterPro" id="IPR011990">
    <property type="entry name" value="TPR-like_helical_dom_sf"/>
</dbReference>
<dbReference type="EMBL" id="JMCC02000088">
    <property type="protein sequence ID" value="KIG13819.1"/>
    <property type="molecule type" value="Genomic_DNA"/>
</dbReference>
<dbReference type="SUPFAM" id="SSF48452">
    <property type="entry name" value="TPR-like"/>
    <property type="match status" value="1"/>
</dbReference>
<evidence type="ECO:0000313" key="1">
    <source>
        <dbReference type="EMBL" id="KIG13819.1"/>
    </source>
</evidence>
<dbReference type="Gene3D" id="1.20.58.320">
    <property type="entry name" value="TPR-like"/>
    <property type="match status" value="1"/>
</dbReference>
<protein>
    <submittedName>
        <fullName evidence="1">Putative transmembrane protein</fullName>
    </submittedName>
</protein>
<dbReference type="InterPro" id="IPR010323">
    <property type="entry name" value="DUF924"/>
</dbReference>
<sequence length="209" mass="23083">MTETEREQVETILRYWFGELDGPADIDRSKNALWWAGDPATDADIRARFGELVTQATRGALGHWADSPRGALALIILLDQFTRNLGRGTGDAYLGDAMALEVCEQAIAAGLDKQLRPIERSFMYMPMMHAEDVAVARRSLEVYTELSSDIAALGVEGYPDSRAHAVTHANIVLQFGRYPHRNELLGRTSSPEELAFMADGGPTFGQTKR</sequence>
<comment type="caution">
    <text evidence="1">The sequence shown here is derived from an EMBL/GenBank/DDBJ whole genome shotgun (WGS) entry which is preliminary data.</text>
</comment>
<dbReference type="Gene3D" id="1.25.40.10">
    <property type="entry name" value="Tetratricopeptide repeat domain"/>
    <property type="match status" value="1"/>
</dbReference>
<keyword evidence="1" id="KW-0812">Transmembrane</keyword>
<dbReference type="Pfam" id="PF06041">
    <property type="entry name" value="DUF924"/>
    <property type="match status" value="1"/>
</dbReference>
<organism evidence="1 2">
    <name type="scientific">Enhygromyxa salina</name>
    <dbReference type="NCBI Taxonomy" id="215803"/>
    <lineage>
        <taxon>Bacteria</taxon>
        <taxon>Pseudomonadati</taxon>
        <taxon>Myxococcota</taxon>
        <taxon>Polyangia</taxon>
        <taxon>Nannocystales</taxon>
        <taxon>Nannocystaceae</taxon>
        <taxon>Enhygromyxa</taxon>
    </lineage>
</organism>
<keyword evidence="1" id="KW-0472">Membrane</keyword>
<gene>
    <name evidence="1" type="ORF">DB30_07532</name>
</gene>
<accession>A0A0C1Z855</accession>
<proteinExistence type="predicted"/>
<reference evidence="1 2" key="1">
    <citation type="submission" date="2014-12" db="EMBL/GenBank/DDBJ databases">
        <title>Genome assembly of Enhygromyxa salina DSM 15201.</title>
        <authorList>
            <person name="Sharma G."/>
            <person name="Subramanian S."/>
        </authorList>
    </citation>
    <scope>NUCLEOTIDE SEQUENCE [LARGE SCALE GENOMIC DNA]</scope>
    <source>
        <strain evidence="1 2">DSM 15201</strain>
    </source>
</reference>
<dbReference type="AlphaFoldDB" id="A0A0C1Z855"/>
<dbReference type="Proteomes" id="UP000031599">
    <property type="component" value="Unassembled WGS sequence"/>
</dbReference>